<dbReference type="EMBL" id="BARS01032877">
    <property type="protein sequence ID" value="GAG19499.1"/>
    <property type="molecule type" value="Genomic_DNA"/>
</dbReference>
<evidence type="ECO:0000313" key="7">
    <source>
        <dbReference type="EMBL" id="GAG19499.1"/>
    </source>
</evidence>
<dbReference type="InterPro" id="IPR003400">
    <property type="entry name" value="ExbD"/>
</dbReference>
<dbReference type="GO" id="GO:0022857">
    <property type="term" value="F:transmembrane transporter activity"/>
    <property type="evidence" value="ECO:0007669"/>
    <property type="project" value="InterPro"/>
</dbReference>
<keyword evidence="3 6" id="KW-0812">Transmembrane</keyword>
<evidence type="ECO:0008006" key="8">
    <source>
        <dbReference type="Google" id="ProtNLM"/>
    </source>
</evidence>
<sequence length="134" mass="15227">MRFKRRLSTQSTPNLIPMIDVVFQLVVFFMVSTTFIITPGISLVLPSSQTAEPVVMSKLVITLVARDEIYFNKEQHTLASLSGRLSEINEQDKEQIKTVILEGDRSISYSLLVEILDVLRRNGFKGVNLRTRDL</sequence>
<comment type="caution">
    <text evidence="7">The sequence shown here is derived from an EMBL/GenBank/DDBJ whole genome shotgun (WGS) entry which is preliminary data.</text>
</comment>
<protein>
    <recommendedName>
        <fullName evidence="8">Biopolymer transport protein ExbD/TolR</fullName>
    </recommendedName>
</protein>
<comment type="subcellular location">
    <subcellularLocation>
        <location evidence="1">Cell membrane</location>
        <topology evidence="1">Single-pass membrane protein</topology>
    </subcellularLocation>
</comment>
<evidence type="ECO:0000256" key="2">
    <source>
        <dbReference type="ARBA" id="ARBA00022475"/>
    </source>
</evidence>
<dbReference type="PANTHER" id="PTHR30558:SF3">
    <property type="entry name" value="BIOPOLYMER TRANSPORT PROTEIN EXBD-RELATED"/>
    <property type="match status" value="1"/>
</dbReference>
<feature type="transmembrane region" description="Helical" evidence="6">
    <location>
        <begin position="21"/>
        <end position="45"/>
    </location>
</feature>
<reference evidence="7" key="1">
    <citation type="journal article" date="2014" name="Front. Microbiol.">
        <title>High frequency of phylogenetically diverse reductive dehalogenase-homologous genes in deep subseafloor sedimentary metagenomes.</title>
        <authorList>
            <person name="Kawai M."/>
            <person name="Futagami T."/>
            <person name="Toyoda A."/>
            <person name="Takaki Y."/>
            <person name="Nishi S."/>
            <person name="Hori S."/>
            <person name="Arai W."/>
            <person name="Tsubouchi T."/>
            <person name="Morono Y."/>
            <person name="Uchiyama I."/>
            <person name="Ito T."/>
            <person name="Fujiyama A."/>
            <person name="Inagaki F."/>
            <person name="Takami H."/>
        </authorList>
    </citation>
    <scope>NUCLEOTIDE SEQUENCE</scope>
    <source>
        <strain evidence="7">Expedition CK06-06</strain>
    </source>
</reference>
<keyword evidence="4 6" id="KW-1133">Transmembrane helix</keyword>
<organism evidence="7">
    <name type="scientific">marine sediment metagenome</name>
    <dbReference type="NCBI Taxonomy" id="412755"/>
    <lineage>
        <taxon>unclassified sequences</taxon>
        <taxon>metagenomes</taxon>
        <taxon>ecological metagenomes</taxon>
    </lineage>
</organism>
<dbReference type="AlphaFoldDB" id="X0VMD5"/>
<dbReference type="Gene3D" id="3.30.420.270">
    <property type="match status" value="1"/>
</dbReference>
<dbReference type="PANTHER" id="PTHR30558">
    <property type="entry name" value="EXBD MEMBRANE COMPONENT OF PMF-DRIVEN MACROMOLECULE IMPORT SYSTEM"/>
    <property type="match status" value="1"/>
</dbReference>
<gene>
    <name evidence="7" type="ORF">S01H1_50981</name>
</gene>
<name>X0VMD5_9ZZZZ</name>
<accession>X0VMD5</accession>
<keyword evidence="2" id="KW-1003">Cell membrane</keyword>
<evidence type="ECO:0000256" key="5">
    <source>
        <dbReference type="ARBA" id="ARBA00023136"/>
    </source>
</evidence>
<proteinExistence type="predicted"/>
<dbReference type="GO" id="GO:0005886">
    <property type="term" value="C:plasma membrane"/>
    <property type="evidence" value="ECO:0007669"/>
    <property type="project" value="UniProtKB-SubCell"/>
</dbReference>
<evidence type="ECO:0000256" key="3">
    <source>
        <dbReference type="ARBA" id="ARBA00022692"/>
    </source>
</evidence>
<keyword evidence="5 6" id="KW-0472">Membrane</keyword>
<evidence type="ECO:0000256" key="4">
    <source>
        <dbReference type="ARBA" id="ARBA00022989"/>
    </source>
</evidence>
<dbReference type="Pfam" id="PF02472">
    <property type="entry name" value="ExbD"/>
    <property type="match status" value="1"/>
</dbReference>
<evidence type="ECO:0000256" key="6">
    <source>
        <dbReference type="SAM" id="Phobius"/>
    </source>
</evidence>
<evidence type="ECO:0000256" key="1">
    <source>
        <dbReference type="ARBA" id="ARBA00004162"/>
    </source>
</evidence>